<dbReference type="Pfam" id="PF03031">
    <property type="entry name" value="NIF"/>
    <property type="match status" value="1"/>
</dbReference>
<dbReference type="PANTHER" id="PTHR12210">
    <property type="entry name" value="DULLARD PROTEIN PHOSPHATASE"/>
    <property type="match status" value="1"/>
</dbReference>
<dbReference type="SUPFAM" id="SSF56784">
    <property type="entry name" value="HAD-like"/>
    <property type="match status" value="1"/>
</dbReference>
<organism evidence="2">
    <name type="scientific">Pithovirus LCPAC001</name>
    <dbReference type="NCBI Taxonomy" id="2506585"/>
    <lineage>
        <taxon>Viruses</taxon>
        <taxon>Pithoviruses</taxon>
    </lineage>
</organism>
<dbReference type="InterPro" id="IPR036412">
    <property type="entry name" value="HAD-like_sf"/>
</dbReference>
<name>A0A481Z1Y0_9VIRU</name>
<dbReference type="InterPro" id="IPR050365">
    <property type="entry name" value="TIM50"/>
</dbReference>
<dbReference type="InterPro" id="IPR004274">
    <property type="entry name" value="FCP1_dom"/>
</dbReference>
<reference evidence="2" key="1">
    <citation type="journal article" date="2019" name="MBio">
        <title>Virus Genomes from Deep Sea Sediments Expand the Ocean Megavirome and Support Independent Origins of Viral Gigantism.</title>
        <authorList>
            <person name="Backstrom D."/>
            <person name="Yutin N."/>
            <person name="Jorgensen S.L."/>
            <person name="Dharamshi J."/>
            <person name="Homa F."/>
            <person name="Zaremba-Niedwiedzka K."/>
            <person name="Spang A."/>
            <person name="Wolf Y.I."/>
            <person name="Koonin E.V."/>
            <person name="Ettema T.J."/>
        </authorList>
    </citation>
    <scope>NUCLEOTIDE SEQUENCE</scope>
</reference>
<proteinExistence type="predicted"/>
<dbReference type="Gene3D" id="3.40.50.1000">
    <property type="entry name" value="HAD superfamily/HAD-like"/>
    <property type="match status" value="1"/>
</dbReference>
<gene>
    <name evidence="2" type="ORF">LCPAC001_02210</name>
</gene>
<dbReference type="EMBL" id="MK500437">
    <property type="protein sequence ID" value="QBK89706.1"/>
    <property type="molecule type" value="Genomic_DNA"/>
</dbReference>
<evidence type="ECO:0000313" key="2">
    <source>
        <dbReference type="EMBL" id="QBK89706.1"/>
    </source>
</evidence>
<accession>A0A481Z1Y0</accession>
<dbReference type="InterPro" id="IPR023214">
    <property type="entry name" value="HAD_sf"/>
</dbReference>
<evidence type="ECO:0000259" key="1">
    <source>
        <dbReference type="PROSITE" id="PS50969"/>
    </source>
</evidence>
<feature type="domain" description="FCP1 homology" evidence="1">
    <location>
        <begin position="2"/>
        <end position="189"/>
    </location>
</feature>
<protein>
    <submittedName>
        <fullName evidence="2">Ctd-like (NLI interacting factor-like) phosphatase</fullName>
    </submittedName>
</protein>
<dbReference type="PROSITE" id="PS50969">
    <property type="entry name" value="FCP1"/>
    <property type="match status" value="1"/>
</dbReference>
<dbReference type="SMART" id="SM00577">
    <property type="entry name" value="CPDc"/>
    <property type="match status" value="1"/>
</dbReference>
<sequence length="206" mass="24026">MVEKTDKCIILDLDETLVHTSEKSLPTGKAGLIKFQQNSSNLYIIDTASLDGNRIVIEKMWGHKRPHLKKFINFCFKRFVHVIIWSAGTDRYVKDIVNRVLCDIKCPHKVYTRKDCFTDEEGILTKPINYLTTNNQDLSRVNLNNTIIIDDRTQNFRFDPNNGVKIPIYNPFNSKDEALLKLMHWCSSEEFSKSKDVRKLNKKNIF</sequence>